<feature type="compositionally biased region" description="Polar residues" evidence="6">
    <location>
        <begin position="774"/>
        <end position="784"/>
    </location>
</feature>
<evidence type="ECO:0000256" key="4">
    <source>
        <dbReference type="ARBA" id="ARBA00022786"/>
    </source>
</evidence>
<dbReference type="PANTHER" id="PTHR46896">
    <property type="entry name" value="SENTRIN-SPECIFIC PROTEASE"/>
    <property type="match status" value="1"/>
</dbReference>
<feature type="compositionally biased region" description="Basic and acidic residues" evidence="6">
    <location>
        <begin position="496"/>
        <end position="507"/>
    </location>
</feature>
<keyword evidence="5" id="KW-0378">Hydrolase</keyword>
<evidence type="ECO:0000313" key="8">
    <source>
        <dbReference type="EMBL" id="OXG21284.1"/>
    </source>
</evidence>
<evidence type="ECO:0000256" key="2">
    <source>
        <dbReference type="ARBA" id="ARBA00022553"/>
    </source>
</evidence>
<feature type="compositionally biased region" description="Basic and acidic residues" evidence="6">
    <location>
        <begin position="1086"/>
        <end position="1148"/>
    </location>
</feature>
<feature type="region of interest" description="Disordered" evidence="6">
    <location>
        <begin position="465"/>
        <end position="569"/>
    </location>
</feature>
<dbReference type="SUPFAM" id="SSF54001">
    <property type="entry name" value="Cysteine proteinases"/>
    <property type="match status" value="1"/>
</dbReference>
<dbReference type="Gene3D" id="3.40.395.10">
    <property type="entry name" value="Adenoviral Proteinase, Chain A"/>
    <property type="match status" value="2"/>
</dbReference>
<feature type="compositionally biased region" description="Polar residues" evidence="6">
    <location>
        <begin position="203"/>
        <end position="212"/>
    </location>
</feature>
<dbReference type="OrthoDB" id="442460at2759"/>
<feature type="region of interest" description="Disordered" evidence="6">
    <location>
        <begin position="285"/>
        <end position="314"/>
    </location>
</feature>
<feature type="region of interest" description="Disordered" evidence="6">
    <location>
        <begin position="902"/>
        <end position="928"/>
    </location>
</feature>
<feature type="compositionally biased region" description="Basic and acidic residues" evidence="6">
    <location>
        <begin position="1"/>
        <end position="10"/>
    </location>
</feature>
<proteinExistence type="inferred from homology"/>
<evidence type="ECO:0000256" key="5">
    <source>
        <dbReference type="ARBA" id="ARBA00022801"/>
    </source>
</evidence>
<sequence length="1522" mass="168948">MEQLEVHDDSFAAYHIPRIPTPSASSSSTVSSTRAQKGKGKQRAASSEVEEETHVATPEEEARGSSGRKRMAGQNRQEANMTRARARVSNVVNGYSPYGASQRKGAASGRPSLAKAVPQSEFYSNPRASGARQLNTPTQQNARASTPNTRSLSRNQLLANARGTHSAGLHGDSDDAEGSPVRRAYKPDEAEDDVPVLVESPNKEPSSAQPTRRTGGEQGTNSNPFKGKGKAADVFGNHRDARHPQPSRATEDDDEVEYMPPKEAKNTKEMRVAELDMLTKQVTPRFGQRQRRPMNNKDGNQVKTSNRTPTKVLKSPGDSVPLIFNVAWISPNTILRCTGITFDGKELRLACEGGGSSWKIDFKKMINIQLCTSHEHPFICFEVNPSDTDFGPLNNLLDGKRLNYEDTVQLCIKPSKSWQTAQRLDTFLSRLRSQGVGRVDELDQASCKLLSESCNSQVLDTRARHEAQRRAKAAEAAEKRIASRASSPIDSWPYGTDDKKEEKEKKPATKGGRGKKKEDQEDRNQSKLNFAPQPVVPVRRSSRRSTNKLVEEISSDDERPVHVSKEPPPANRNELCFCYPPTEKAAVSITQGDKYRVKVGEFLNDTLLEFGLRHVLSQVTDVRREETHVFNSFFYGKLSNKSKGNKPSPDGWPAYNSVQRWTRNKNVFDKRFIIVPINEHFHWYLAVIINPRGILRPRAQEPAPEISRPTTRATAGSMVGESPEHRYSELMEDPNVEARPEISANTQTHKNASPEKEKEDASGHQSTPGPPSAQPDQSLKQSLARSSSPSKTRKSPFFQSSPLTPAPEDGDGGFPHPGDQSVDPLDVMSQQTDTERDEDIEMKGVRSGVQEIDLDGPSSSKNEKEGSGDEETGGYIVTPTLLAMQQQNQVEKGGRLPVVTTVVDDDEEEEKAKAKDSASAKKGKARGQDANFEDGRTWIITFDSLGGAHRAVGTNLSRWLQYEAKNKLNIDYEPEDAQYWQGKVPQQGNFYDCGLFVVHYAKQLLQRPEEVLSFVQRRPPPEWSPQVGEWRADLDRFWQASETKNLRISWVSTMDDLANEWEKIEKERPKVADDVEGEGDASQVEEVTKEEREAEARMEKEVEQELKRRREEIDKGEGEKGTGERDGEGNETREESEATEEGMKKEQPPDENAEDSELPLHPDFDPSLDLQLDREFDHPENPTSTSVISQIEQIPASAHLERRSPDSSAVSDAYAEKGTSTVADADADVNTAMESQQDDAPKINWESPIPIRPAPGFFDRDRETEEMEQERAINGEVAMLIDDGDLVRSSSLPSQHLRTHISPSHGTHLRFEEEDESENGRSGDEESVWAKSLRQQKEEDEDEEELKTTVRPLPRTSRFFAPSNDSTSHITKPPFRSSAVKKPRHHAEKESSPIDDGPFAGLSESAPNANSRSRSGSIHEPASVSRKASDTTRDDGEDRGDEGDEGRLEGQRKNTTSHVSSPKKLAPASTYAPTSARKAPKRVAGGNDVETRANKRTKGGSKGKGRPSTGASRDEAIELDSD</sequence>
<comment type="similarity">
    <text evidence="1">Belongs to the peptidase C48 family.</text>
</comment>
<evidence type="ECO:0000313" key="9">
    <source>
        <dbReference type="Proteomes" id="UP000199727"/>
    </source>
</evidence>
<dbReference type="GO" id="GO:0006508">
    <property type="term" value="P:proteolysis"/>
    <property type="evidence" value="ECO:0007669"/>
    <property type="project" value="UniProtKB-KW"/>
</dbReference>
<feature type="domain" description="Ubiquitin-like protease family profile" evidence="7">
    <location>
        <begin position="587"/>
        <end position="1004"/>
    </location>
</feature>
<feature type="compositionally biased region" description="Basic and acidic residues" evidence="6">
    <location>
        <begin position="465"/>
        <end position="481"/>
    </location>
</feature>
<accession>A0A854QBP7</accession>
<evidence type="ECO:0000256" key="1">
    <source>
        <dbReference type="ARBA" id="ARBA00005234"/>
    </source>
</evidence>
<feature type="compositionally biased region" description="Polar residues" evidence="6">
    <location>
        <begin position="1181"/>
        <end position="1192"/>
    </location>
</feature>
<dbReference type="InterPro" id="IPR038765">
    <property type="entry name" value="Papain-like_cys_pep_sf"/>
</dbReference>
<feature type="region of interest" description="Disordered" evidence="6">
    <location>
        <begin position="1288"/>
        <end position="1522"/>
    </location>
</feature>
<feature type="region of interest" description="Disordered" evidence="6">
    <location>
        <begin position="1068"/>
        <end position="1276"/>
    </location>
</feature>
<dbReference type="Pfam" id="PF02902">
    <property type="entry name" value="Peptidase_C48"/>
    <property type="match status" value="2"/>
</dbReference>
<dbReference type="GO" id="GO:0016926">
    <property type="term" value="P:protein desumoylation"/>
    <property type="evidence" value="ECO:0007669"/>
    <property type="project" value="TreeGrafter"/>
</dbReference>
<feature type="compositionally biased region" description="Low complexity" evidence="6">
    <location>
        <begin position="785"/>
        <end position="798"/>
    </location>
</feature>
<feature type="compositionally biased region" description="Basic and acidic residues" evidence="6">
    <location>
        <begin position="556"/>
        <end position="565"/>
    </location>
</feature>
<feature type="region of interest" description="Disordered" evidence="6">
    <location>
        <begin position="745"/>
        <end position="874"/>
    </location>
</feature>
<feature type="compositionally biased region" description="Basic residues" evidence="6">
    <location>
        <begin position="1494"/>
        <end position="1505"/>
    </location>
</feature>
<dbReference type="EMBL" id="AMKT01000043">
    <property type="protein sequence ID" value="OXG21284.1"/>
    <property type="molecule type" value="Genomic_DNA"/>
</dbReference>
<feature type="compositionally biased region" description="Polar residues" evidence="6">
    <location>
        <begin position="121"/>
        <end position="158"/>
    </location>
</feature>
<name>A0A854QBP7_CRYNE</name>
<feature type="compositionally biased region" description="Basic and acidic residues" evidence="6">
    <location>
        <begin position="910"/>
        <end position="919"/>
    </location>
</feature>
<feature type="region of interest" description="Disordered" evidence="6">
    <location>
        <begin position="701"/>
        <end position="725"/>
    </location>
</feature>
<feature type="compositionally biased region" description="Polar residues" evidence="6">
    <location>
        <begin position="1405"/>
        <end position="1416"/>
    </location>
</feature>
<dbReference type="GO" id="GO:0070139">
    <property type="term" value="F:SUMO-specific endopeptidase activity"/>
    <property type="evidence" value="ECO:0007669"/>
    <property type="project" value="TreeGrafter"/>
</dbReference>
<dbReference type="PANTHER" id="PTHR46896:SF3">
    <property type="entry name" value="FI06413P-RELATED"/>
    <property type="match status" value="1"/>
</dbReference>
<reference evidence="8 9" key="1">
    <citation type="submission" date="2017-06" db="EMBL/GenBank/DDBJ databases">
        <title>Global population genomics of the pathogenic fungus Cryptococcus neoformans var. grubii.</title>
        <authorList>
            <person name="Cuomo C."/>
            <person name="Litvintseva A."/>
            <person name="Chen Y."/>
            <person name="Young S."/>
            <person name="Zeng Q."/>
            <person name="Chapman S."/>
            <person name="Gujja S."/>
            <person name="Saif S."/>
            <person name="Birren B."/>
        </authorList>
    </citation>
    <scope>NUCLEOTIDE SEQUENCE [LARGE SCALE GENOMIC DNA]</scope>
    <source>
        <strain evidence="8 9">Tu259-1</strain>
    </source>
</reference>
<dbReference type="PROSITE" id="PS50600">
    <property type="entry name" value="ULP_PROTEASE"/>
    <property type="match status" value="1"/>
</dbReference>
<feature type="compositionally biased region" description="Basic and acidic residues" evidence="6">
    <location>
        <begin position="1171"/>
        <end position="1180"/>
    </location>
</feature>
<feature type="compositionally biased region" description="Basic and acidic residues" evidence="6">
    <location>
        <begin position="1427"/>
        <end position="1436"/>
    </location>
</feature>
<dbReference type="GO" id="GO:0005737">
    <property type="term" value="C:cytoplasm"/>
    <property type="evidence" value="ECO:0007669"/>
    <property type="project" value="TreeGrafter"/>
</dbReference>
<organism evidence="8 9">
    <name type="scientific">Cryptococcus neoformans Tu259-1</name>
    <dbReference type="NCBI Taxonomy" id="1230072"/>
    <lineage>
        <taxon>Eukaryota</taxon>
        <taxon>Fungi</taxon>
        <taxon>Dikarya</taxon>
        <taxon>Basidiomycota</taxon>
        <taxon>Agaricomycotina</taxon>
        <taxon>Tremellomycetes</taxon>
        <taxon>Tremellales</taxon>
        <taxon>Cryptococcaceae</taxon>
        <taxon>Cryptococcus</taxon>
        <taxon>Cryptococcus neoformans species complex</taxon>
    </lineage>
</organism>
<dbReference type="InterPro" id="IPR051947">
    <property type="entry name" value="Sentrin-specific_protease"/>
</dbReference>
<dbReference type="FunFam" id="3.40.395.10:FF:000020">
    <property type="entry name" value="Peptidase"/>
    <property type="match status" value="1"/>
</dbReference>
<feature type="compositionally biased region" description="Basic and acidic residues" evidence="6">
    <location>
        <begin position="1258"/>
        <end position="1273"/>
    </location>
</feature>
<evidence type="ECO:0000256" key="3">
    <source>
        <dbReference type="ARBA" id="ARBA00022670"/>
    </source>
</evidence>
<dbReference type="Proteomes" id="UP000199727">
    <property type="component" value="Unassembled WGS sequence"/>
</dbReference>
<keyword evidence="3" id="KW-0645">Protease</keyword>
<feature type="compositionally biased region" description="Basic and acidic residues" evidence="6">
    <location>
        <begin position="752"/>
        <end position="762"/>
    </location>
</feature>
<keyword evidence="2" id="KW-0597">Phosphoprotein</keyword>
<feature type="compositionally biased region" description="Low complexity" evidence="6">
    <location>
        <begin position="16"/>
        <end position="35"/>
    </location>
</feature>
<feature type="compositionally biased region" description="Polar residues" evidence="6">
    <location>
        <begin position="1288"/>
        <end position="1305"/>
    </location>
</feature>
<dbReference type="GO" id="GO:0005634">
    <property type="term" value="C:nucleus"/>
    <property type="evidence" value="ECO:0007669"/>
    <property type="project" value="TreeGrafter"/>
</dbReference>
<evidence type="ECO:0000259" key="7">
    <source>
        <dbReference type="PROSITE" id="PS50600"/>
    </source>
</evidence>
<comment type="caution">
    <text evidence="8">The sequence shown here is derived from an EMBL/GenBank/DDBJ whole genome shotgun (WGS) entry which is preliminary data.</text>
</comment>
<evidence type="ECO:0000256" key="6">
    <source>
        <dbReference type="SAM" id="MobiDB-lite"/>
    </source>
</evidence>
<feature type="compositionally biased region" description="Polar residues" evidence="6">
    <location>
        <begin position="297"/>
        <end position="309"/>
    </location>
</feature>
<protein>
    <submittedName>
        <fullName evidence="8">Peptidase</fullName>
    </submittedName>
</protein>
<feature type="region of interest" description="Disordered" evidence="6">
    <location>
        <begin position="1"/>
        <end position="256"/>
    </location>
</feature>
<dbReference type="InterPro" id="IPR003653">
    <property type="entry name" value="Peptidase_C48_C"/>
</dbReference>
<gene>
    <name evidence="8" type="ORF">C361_03497</name>
</gene>
<keyword evidence="4" id="KW-0833">Ubl conjugation pathway</keyword>
<feature type="compositionally biased region" description="Basic and acidic residues" evidence="6">
    <location>
        <begin position="516"/>
        <end position="525"/>
    </location>
</feature>